<feature type="transmembrane region" description="Helical" evidence="1">
    <location>
        <begin position="136"/>
        <end position="157"/>
    </location>
</feature>
<gene>
    <name evidence="2" type="ORF">DI536_13050</name>
</gene>
<dbReference type="Proteomes" id="UP000249061">
    <property type="component" value="Unassembled WGS sequence"/>
</dbReference>
<evidence type="ECO:0000313" key="2">
    <source>
        <dbReference type="EMBL" id="PZR13210.1"/>
    </source>
</evidence>
<accession>A0A2W5TCG9</accession>
<comment type="caution">
    <text evidence="2">The sequence shown here is derived from an EMBL/GenBank/DDBJ whole genome shotgun (WGS) entry which is preliminary data.</text>
</comment>
<keyword evidence="1" id="KW-0472">Membrane</keyword>
<feature type="transmembrane region" description="Helical" evidence="1">
    <location>
        <begin position="20"/>
        <end position="39"/>
    </location>
</feature>
<feature type="transmembrane region" description="Helical" evidence="1">
    <location>
        <begin position="299"/>
        <end position="317"/>
    </location>
</feature>
<feature type="transmembrane region" description="Helical" evidence="1">
    <location>
        <begin position="215"/>
        <end position="237"/>
    </location>
</feature>
<feature type="transmembrane region" description="Helical" evidence="1">
    <location>
        <begin position="329"/>
        <end position="348"/>
    </location>
</feature>
<feature type="transmembrane region" description="Helical" evidence="1">
    <location>
        <begin position="368"/>
        <end position="389"/>
    </location>
</feature>
<reference evidence="2 3" key="1">
    <citation type="submission" date="2017-08" db="EMBL/GenBank/DDBJ databases">
        <title>Infants hospitalized years apart are colonized by the same room-sourced microbial strains.</title>
        <authorList>
            <person name="Brooks B."/>
            <person name="Olm M.R."/>
            <person name="Firek B.A."/>
            <person name="Baker R."/>
            <person name="Thomas B.C."/>
            <person name="Morowitz M.J."/>
            <person name="Banfield J.F."/>
        </authorList>
    </citation>
    <scope>NUCLEOTIDE SEQUENCE [LARGE SCALE GENOMIC DNA]</scope>
    <source>
        <strain evidence="2">S2_003_000_R2_14</strain>
    </source>
</reference>
<feature type="transmembrane region" description="Helical" evidence="1">
    <location>
        <begin position="182"/>
        <end position="203"/>
    </location>
</feature>
<organism evidence="2 3">
    <name type="scientific">Archangium gephyra</name>
    <dbReference type="NCBI Taxonomy" id="48"/>
    <lineage>
        <taxon>Bacteria</taxon>
        <taxon>Pseudomonadati</taxon>
        <taxon>Myxococcota</taxon>
        <taxon>Myxococcia</taxon>
        <taxon>Myxococcales</taxon>
        <taxon>Cystobacterineae</taxon>
        <taxon>Archangiaceae</taxon>
        <taxon>Archangium</taxon>
    </lineage>
</organism>
<name>A0A2W5TCG9_9BACT</name>
<evidence type="ECO:0000256" key="1">
    <source>
        <dbReference type="SAM" id="Phobius"/>
    </source>
</evidence>
<proteinExistence type="predicted"/>
<dbReference type="PANTHER" id="PTHR43044:SF1">
    <property type="entry name" value="QUINOL:CYTOCHROME C OXIDOREDUCTASE QUINONE-BINDING SUBUNIT 2"/>
    <property type="match status" value="1"/>
</dbReference>
<feature type="transmembrane region" description="Helical" evidence="1">
    <location>
        <begin position="258"/>
        <end position="279"/>
    </location>
</feature>
<dbReference type="AlphaFoldDB" id="A0A2W5TCG9"/>
<keyword evidence="1" id="KW-0812">Transmembrane</keyword>
<sequence>MSHHEIKKPEDIQVSPSSFLGKLPMLGAILAVAGLGATLGSSFGEHKARAMFSYLWAFEATLAIPIGALGWILIAHTVRGGWDVVVRRIADHMVGALPVFAILWIPIGLIGFHELYPWSHETDAILEKKRWFLSTGFWYARSVIYLVIWAALGFFIWKTSVKQDSMTDKGAIEKSVHMMRKVAAGGIFLYGLSLSFAAFDWVMSLSPHWYSTIFGVYYFAASILAFFAFLIIMSSALQAAGVMKEAITLEHFHDMGKLMFGYTVFWAYIAFSQFILIWYANMPEETEYYLMRLEGGWQYISYLLPVLHFFVPFLFLLSRNVKRNKTLVTAGAVWTLVLHFVDIYWLVLPNYVEGGHGGHHEPHLAPSYLDFTALIGVFGVFLAVFGFFLTRNKAVAINDPRLPESLAHENY</sequence>
<evidence type="ECO:0000313" key="3">
    <source>
        <dbReference type="Proteomes" id="UP000249061"/>
    </source>
</evidence>
<dbReference type="EMBL" id="QFQP01000010">
    <property type="protein sequence ID" value="PZR13210.1"/>
    <property type="molecule type" value="Genomic_DNA"/>
</dbReference>
<protein>
    <recommendedName>
        <fullName evidence="4">Quinol:cytochrome C oxidoreductase</fullName>
    </recommendedName>
</protein>
<evidence type="ECO:0008006" key="4">
    <source>
        <dbReference type="Google" id="ProtNLM"/>
    </source>
</evidence>
<feature type="transmembrane region" description="Helical" evidence="1">
    <location>
        <begin position="94"/>
        <end position="116"/>
    </location>
</feature>
<feature type="transmembrane region" description="Helical" evidence="1">
    <location>
        <begin position="51"/>
        <end position="74"/>
    </location>
</feature>
<keyword evidence="1" id="KW-1133">Transmembrane helix</keyword>
<dbReference type="PANTHER" id="PTHR43044">
    <property type="match status" value="1"/>
</dbReference>